<dbReference type="SUPFAM" id="SSF56112">
    <property type="entry name" value="Protein kinase-like (PK-like)"/>
    <property type="match status" value="1"/>
</dbReference>
<dbReference type="InterPro" id="IPR011009">
    <property type="entry name" value="Kinase-like_dom_sf"/>
</dbReference>
<dbReference type="InterPro" id="IPR000719">
    <property type="entry name" value="Prot_kinase_dom"/>
</dbReference>
<comment type="caution">
    <text evidence="2">The sequence shown here is derived from an EMBL/GenBank/DDBJ whole genome shotgun (WGS) entry which is preliminary data.</text>
</comment>
<evidence type="ECO:0000313" key="3">
    <source>
        <dbReference type="Proteomes" id="UP000828251"/>
    </source>
</evidence>
<name>A0A9D3ZL62_9ROSI</name>
<accession>A0A9D3ZL62</accession>
<feature type="domain" description="Protein kinase" evidence="1">
    <location>
        <begin position="1"/>
        <end position="134"/>
    </location>
</feature>
<dbReference type="EMBL" id="JAIQCV010000011">
    <property type="protein sequence ID" value="KAH1046099.1"/>
    <property type="molecule type" value="Genomic_DNA"/>
</dbReference>
<dbReference type="InterPro" id="IPR052751">
    <property type="entry name" value="Plant_MAPKKK"/>
</dbReference>
<dbReference type="Pfam" id="PF00069">
    <property type="entry name" value="Pkinase"/>
    <property type="match status" value="1"/>
</dbReference>
<dbReference type="GO" id="GO:0007165">
    <property type="term" value="P:signal transduction"/>
    <property type="evidence" value="ECO:0007669"/>
    <property type="project" value="TreeGrafter"/>
</dbReference>
<dbReference type="PANTHER" id="PTHR48011">
    <property type="entry name" value="CCR4-NOT TRANSCRIPTIONAL COMPLEX SUBUNIT CAF120-RELATED"/>
    <property type="match status" value="1"/>
</dbReference>
<protein>
    <recommendedName>
        <fullName evidence="1">Protein kinase domain-containing protein</fullName>
    </recommendedName>
</protein>
<dbReference type="Proteomes" id="UP000828251">
    <property type="component" value="Unassembled WGS sequence"/>
</dbReference>
<evidence type="ECO:0000259" key="1">
    <source>
        <dbReference type="PROSITE" id="PS50011"/>
    </source>
</evidence>
<dbReference type="GO" id="GO:0005524">
    <property type="term" value="F:ATP binding"/>
    <property type="evidence" value="ECO:0007669"/>
    <property type="project" value="InterPro"/>
</dbReference>
<organism evidence="2 3">
    <name type="scientific">Gossypium stocksii</name>
    <dbReference type="NCBI Taxonomy" id="47602"/>
    <lineage>
        <taxon>Eukaryota</taxon>
        <taxon>Viridiplantae</taxon>
        <taxon>Streptophyta</taxon>
        <taxon>Embryophyta</taxon>
        <taxon>Tracheophyta</taxon>
        <taxon>Spermatophyta</taxon>
        <taxon>Magnoliopsida</taxon>
        <taxon>eudicotyledons</taxon>
        <taxon>Gunneridae</taxon>
        <taxon>Pentapetalae</taxon>
        <taxon>rosids</taxon>
        <taxon>malvids</taxon>
        <taxon>Malvales</taxon>
        <taxon>Malvaceae</taxon>
        <taxon>Malvoideae</taxon>
        <taxon>Gossypium</taxon>
    </lineage>
</organism>
<sequence length="134" mass="15751">MNKYSDKILKRDVNCYTQMILEGLLDVHEKRFIHSNLKPSNILAFPPQHDTNLPTLKIVDFRLAKQQGVKDTRFRFRGCIVVEMTKKRLPSDTYDRDDLKDKLLRGEPPNILEDMSKLGKSFLRECFTIDPNKR</sequence>
<dbReference type="AlphaFoldDB" id="A0A9D3ZL62"/>
<dbReference type="PANTHER" id="PTHR48011:SF51">
    <property type="entry name" value="PROTEIN KINASE SUPERFAMILY PROTEIN"/>
    <property type="match status" value="1"/>
</dbReference>
<gene>
    <name evidence="2" type="ORF">J1N35_036883</name>
</gene>
<dbReference type="Gene3D" id="1.10.510.10">
    <property type="entry name" value="Transferase(Phosphotransferase) domain 1"/>
    <property type="match status" value="2"/>
</dbReference>
<dbReference type="PROSITE" id="PS50011">
    <property type="entry name" value="PROTEIN_KINASE_DOM"/>
    <property type="match status" value="1"/>
</dbReference>
<proteinExistence type="predicted"/>
<evidence type="ECO:0000313" key="2">
    <source>
        <dbReference type="EMBL" id="KAH1046099.1"/>
    </source>
</evidence>
<keyword evidence="3" id="KW-1185">Reference proteome</keyword>
<dbReference type="OrthoDB" id="25592at2759"/>
<dbReference type="GO" id="GO:0004672">
    <property type="term" value="F:protein kinase activity"/>
    <property type="evidence" value="ECO:0007669"/>
    <property type="project" value="InterPro"/>
</dbReference>
<reference evidence="2 3" key="1">
    <citation type="journal article" date="2021" name="Plant Biotechnol. J.">
        <title>Multi-omics assisted identification of the key and species-specific regulatory components of drought-tolerant mechanisms in Gossypium stocksii.</title>
        <authorList>
            <person name="Yu D."/>
            <person name="Ke L."/>
            <person name="Zhang D."/>
            <person name="Wu Y."/>
            <person name="Sun Y."/>
            <person name="Mei J."/>
            <person name="Sun J."/>
            <person name="Sun Y."/>
        </authorList>
    </citation>
    <scope>NUCLEOTIDE SEQUENCE [LARGE SCALE GENOMIC DNA]</scope>
    <source>
        <strain evidence="3">cv. E1</strain>
        <tissue evidence="2">Leaf</tissue>
    </source>
</reference>